<protein>
    <submittedName>
        <fullName evidence="4">Phosphate-binding protein</fullName>
    </submittedName>
</protein>
<evidence type="ECO:0000313" key="4">
    <source>
        <dbReference type="EMBL" id="GHH85884.1"/>
    </source>
</evidence>
<dbReference type="SUPFAM" id="SSF53850">
    <property type="entry name" value="Periplasmic binding protein-like II"/>
    <property type="match status" value="1"/>
</dbReference>
<evidence type="ECO:0000259" key="3">
    <source>
        <dbReference type="Pfam" id="PF12849"/>
    </source>
</evidence>
<feature type="transmembrane region" description="Helical" evidence="2">
    <location>
        <begin position="12"/>
        <end position="32"/>
    </location>
</feature>
<evidence type="ECO:0000256" key="2">
    <source>
        <dbReference type="SAM" id="Phobius"/>
    </source>
</evidence>
<evidence type="ECO:0000256" key="1">
    <source>
        <dbReference type="ARBA" id="ARBA00022729"/>
    </source>
</evidence>
<keyword evidence="5" id="KW-1185">Reference proteome</keyword>
<organism evidence="4 5">
    <name type="scientific">Streptomyces sulfonofaciens</name>
    <dbReference type="NCBI Taxonomy" id="68272"/>
    <lineage>
        <taxon>Bacteria</taxon>
        <taxon>Bacillati</taxon>
        <taxon>Actinomycetota</taxon>
        <taxon>Actinomycetes</taxon>
        <taxon>Kitasatosporales</taxon>
        <taxon>Streptomycetaceae</taxon>
        <taxon>Streptomyces</taxon>
    </lineage>
</organism>
<keyword evidence="2" id="KW-0472">Membrane</keyword>
<evidence type="ECO:0000313" key="5">
    <source>
        <dbReference type="Proteomes" id="UP000603708"/>
    </source>
</evidence>
<reference evidence="4" key="2">
    <citation type="submission" date="2020-09" db="EMBL/GenBank/DDBJ databases">
        <authorList>
            <person name="Sun Q."/>
            <person name="Ohkuma M."/>
        </authorList>
    </citation>
    <scope>NUCLEOTIDE SEQUENCE</scope>
    <source>
        <strain evidence="4">JCM 5069</strain>
    </source>
</reference>
<keyword evidence="1" id="KW-0732">Signal</keyword>
<comment type="caution">
    <text evidence="4">The sequence shown here is derived from an EMBL/GenBank/DDBJ whole genome shotgun (WGS) entry which is preliminary data.</text>
</comment>
<dbReference type="PANTHER" id="PTHR30570:SF1">
    <property type="entry name" value="PHOSPHATE-BINDING PROTEIN PSTS"/>
    <property type="match status" value="1"/>
</dbReference>
<keyword evidence="2" id="KW-0812">Transmembrane</keyword>
<dbReference type="Proteomes" id="UP000603708">
    <property type="component" value="Unassembled WGS sequence"/>
</dbReference>
<dbReference type="PANTHER" id="PTHR30570">
    <property type="entry name" value="PERIPLASMIC PHOSPHATE BINDING COMPONENT OF PHOSPHATE ABC TRANSPORTER"/>
    <property type="match status" value="1"/>
</dbReference>
<keyword evidence="2" id="KW-1133">Transmembrane helix</keyword>
<dbReference type="EMBL" id="BNCD01000020">
    <property type="protein sequence ID" value="GHH85884.1"/>
    <property type="molecule type" value="Genomic_DNA"/>
</dbReference>
<gene>
    <name evidence="4" type="ORF">GCM10018793_55560</name>
</gene>
<feature type="domain" description="PBP" evidence="3">
    <location>
        <begin position="235"/>
        <end position="499"/>
    </location>
</feature>
<reference evidence="4" key="1">
    <citation type="journal article" date="2014" name="Int. J. Syst. Evol. Microbiol.">
        <title>Complete genome sequence of Corynebacterium casei LMG S-19264T (=DSM 44701T), isolated from a smear-ripened cheese.</title>
        <authorList>
            <consortium name="US DOE Joint Genome Institute (JGI-PGF)"/>
            <person name="Walter F."/>
            <person name="Albersmeier A."/>
            <person name="Kalinowski J."/>
            <person name="Ruckert C."/>
        </authorList>
    </citation>
    <scope>NUCLEOTIDE SEQUENCE</scope>
    <source>
        <strain evidence="4">JCM 5069</strain>
    </source>
</reference>
<sequence length="531" mass="57275">MGDDMVWLGNLLAPENLLALLGVVTTVGVLSYERLFPGRKRIGFRVQMDTVIDDGRQDEGPLHQRLRMLENHPDLSGASLVLLRIENDGFRGIDAADYITAPDENHGLTATFPGRTVRDVAVTEPSHLSLLRYLPRGSTEESPGLVWSGAEVSIPRVPLNRGDHFKLLVLLTGPGEGRDPGIDGRLREGRIRNNEKFRRPSNRMLGLILSLFLVMVAQPFFFNRFQDRPLPAGCAGGRLTVVGSTAFQPVMARLAAAYRENCRDAPHITVNAQGSGAGISTLLDRGGAAGGGFAPYLALSDGPAQSRDPHLTGRLVAVSVFALVVNEDVPLTGIRLADLRKLYTGGITDWRRLRTATGAPGPGLRVTLVGRDGASGTRNVFEDRLLGGATEPPRTSGADDCATRIRRYQGITRCEQSSTDRLLRAVADTPGAIGYADLDSAERYAAAGRLRLLALDGEQPSIKAVAERGYPFREPEYAYTYGTAPANSLTSKFLDSMTGDTGQTIMERGGHLPCSVPENLEACHAARSDGR</sequence>
<dbReference type="AlphaFoldDB" id="A0A919L764"/>
<proteinExistence type="predicted"/>
<dbReference type="InterPro" id="IPR050811">
    <property type="entry name" value="Phosphate_ABC_transporter"/>
</dbReference>
<accession>A0A919L764</accession>
<name>A0A919L764_9ACTN</name>
<dbReference type="Gene3D" id="3.40.190.10">
    <property type="entry name" value="Periplasmic binding protein-like II"/>
    <property type="match status" value="2"/>
</dbReference>
<dbReference type="Pfam" id="PF12849">
    <property type="entry name" value="PBP_like_2"/>
    <property type="match status" value="1"/>
</dbReference>
<feature type="transmembrane region" description="Helical" evidence="2">
    <location>
        <begin position="204"/>
        <end position="222"/>
    </location>
</feature>
<dbReference type="InterPro" id="IPR024370">
    <property type="entry name" value="PBP_domain"/>
</dbReference>